<protein>
    <submittedName>
        <fullName evidence="3">Auxin-induced protein X10A</fullName>
    </submittedName>
</protein>
<dbReference type="OrthoDB" id="1864078at2759"/>
<name>A0A8B7CCS2_PHODC</name>
<dbReference type="GeneID" id="103711915"/>
<evidence type="ECO:0000256" key="1">
    <source>
        <dbReference type="ARBA" id="ARBA00006974"/>
    </source>
</evidence>
<dbReference type="AlphaFoldDB" id="A0A8B7CCS2"/>
<dbReference type="InterPro" id="IPR003676">
    <property type="entry name" value="SAUR_fam"/>
</dbReference>
<dbReference type="KEGG" id="pda:103711915"/>
<organism evidence="2 3">
    <name type="scientific">Phoenix dactylifera</name>
    <name type="common">Date palm</name>
    <dbReference type="NCBI Taxonomy" id="42345"/>
    <lineage>
        <taxon>Eukaryota</taxon>
        <taxon>Viridiplantae</taxon>
        <taxon>Streptophyta</taxon>
        <taxon>Embryophyta</taxon>
        <taxon>Tracheophyta</taxon>
        <taxon>Spermatophyta</taxon>
        <taxon>Magnoliopsida</taxon>
        <taxon>Liliopsida</taxon>
        <taxon>Arecaceae</taxon>
        <taxon>Coryphoideae</taxon>
        <taxon>Phoeniceae</taxon>
        <taxon>Phoenix</taxon>
    </lineage>
</organism>
<dbReference type="Proteomes" id="UP000228380">
    <property type="component" value="Chromosome 11"/>
</dbReference>
<dbReference type="PANTHER" id="PTHR31374:SF216">
    <property type="entry name" value="SAUR-LIKE AUXIN-RESPONSIVE PROTEIN FAMILY"/>
    <property type="match status" value="1"/>
</dbReference>
<sequence length="124" mass="14147">MTGLVKKLLFCGAKSLATTELPEGRIWVCVGRDEKAQRFELEANYLNHPLFEDLLRLSAPEFGYSYEGALRIACETDLFLHLLDLLRSSNPSVHYMELRDLMDKFHASAGAGGHHDKPRHHHHH</sequence>
<dbReference type="GO" id="GO:0009733">
    <property type="term" value="P:response to auxin"/>
    <property type="evidence" value="ECO:0007669"/>
    <property type="project" value="InterPro"/>
</dbReference>
<keyword evidence="2" id="KW-1185">Reference proteome</keyword>
<comment type="similarity">
    <text evidence="1">Belongs to the ARG7 family.</text>
</comment>
<dbReference type="RefSeq" id="XP_008796457.2">
    <property type="nucleotide sequence ID" value="XM_008798235.4"/>
</dbReference>
<proteinExistence type="inferred from homology"/>
<dbReference type="Pfam" id="PF02519">
    <property type="entry name" value="Auxin_inducible"/>
    <property type="match status" value="1"/>
</dbReference>
<reference evidence="3" key="2">
    <citation type="submission" date="2025-08" db="UniProtKB">
        <authorList>
            <consortium name="RefSeq"/>
        </authorList>
    </citation>
    <scope>IDENTIFICATION</scope>
    <source>
        <tissue evidence="3">Young leaves</tissue>
    </source>
</reference>
<gene>
    <name evidence="3" type="primary">LOC103711915</name>
</gene>
<evidence type="ECO:0000313" key="3">
    <source>
        <dbReference type="RefSeq" id="XP_008796457.2"/>
    </source>
</evidence>
<evidence type="ECO:0000313" key="2">
    <source>
        <dbReference type="Proteomes" id="UP000228380"/>
    </source>
</evidence>
<accession>A0A8B7CCS2</accession>
<reference evidence="2" key="1">
    <citation type="journal article" date="2019" name="Nat. Commun.">
        <title>Genome-wide association mapping of date palm fruit traits.</title>
        <authorList>
            <person name="Hazzouri K.M."/>
            <person name="Gros-Balthazard M."/>
            <person name="Flowers J.M."/>
            <person name="Copetti D."/>
            <person name="Lemansour A."/>
            <person name="Lebrun M."/>
            <person name="Masmoudi K."/>
            <person name="Ferrand S."/>
            <person name="Dhar M.I."/>
            <person name="Fresquez Z.A."/>
            <person name="Rosas U."/>
            <person name="Zhang J."/>
            <person name="Talag J."/>
            <person name="Lee S."/>
            <person name="Kudrna D."/>
            <person name="Powell R.F."/>
            <person name="Leitch I.J."/>
            <person name="Krueger R.R."/>
            <person name="Wing R.A."/>
            <person name="Amiri K.M.A."/>
            <person name="Purugganan M.D."/>
        </authorList>
    </citation>
    <scope>NUCLEOTIDE SEQUENCE [LARGE SCALE GENOMIC DNA]</scope>
    <source>
        <strain evidence="2">cv. Khalas</strain>
    </source>
</reference>
<dbReference type="PANTHER" id="PTHR31374">
    <property type="entry name" value="AUXIN-INDUCED PROTEIN-LIKE-RELATED"/>
    <property type="match status" value="1"/>
</dbReference>